<accession>A0A9P0L1Z8</accession>
<sequence>MSAGTPGPRTPGATEKDGSSSTLASSSSLELERRNGRIRNSVSQLSTTMPGVGVLLFVVVGVAQSWAQQYLNNRPFPTYSLENMPETTFSCRDKILGGYYADPDTQCQMFHICVKVAGVGVQDFRFLCPNGTAFDQDHQICAEWEDVDCDASTLYYSSDNFDLYRIGSGLESKSVKYGEDEETFALQRAETGDARLNREPQSGIVNQKKEQKFNYQRPKPAQNNDREIFKASSSSNFFNNRNNGKERDEDYDDNVNLNQDRDNEQRRKVVRNRGRKPSIQTEYNRNEQNRNVQANNRQATQNEDHNQNRNNDHNRNNNYNNQNNNYRNQNADYNRQSQTADFTRNTPAPPADYSRTSQQSQTSSFNQNTADYTPRQQSQAQTNTYKQNTANTANAAAAEIEAQTRKPSSRPTGFLNNFAGSSYVPTTLRPLAASTTINSDQYTTAINNYRARNGQKPRPQQTNDYTAQTPQYTVSTPAPFKSTQYRQISTFAPTKDTDNYPKTKPSTTERYNQQATNFKQNANPNDYKYELTKTKPSTTYPGTKTENYPSNNPQYFDKKPTTPVKQTETFPTTLSTKPKPFSANTQTFPTTFAPRTNAAYTQIAQQTLKQQSSTLIATEFVQTKASTTSKAVTSTPYTPTVPKISPTTPIARSSRFDETQYDDGSYNSKYDKYDYDADRRDDEFLKGAHSQNIAASRNEFAKTTKYQQQTTKKYYQQQPTQKPSYETPRPFSVTSNTPQRSTNNASPTPKQVTNQNTQSPKQNTNHSAPPQKPEVSSKKAKDYDYAYYDTDTNSGSEPEYEITEIKKSTVKN</sequence>
<dbReference type="AlphaFoldDB" id="A0A9P0L1Z8"/>
<keyword evidence="9" id="KW-1185">Reference proteome</keyword>
<dbReference type="OrthoDB" id="6434376at2759"/>
<feature type="region of interest" description="Disordered" evidence="6">
    <location>
        <begin position="1"/>
        <end position="32"/>
    </location>
</feature>
<dbReference type="SUPFAM" id="SSF57625">
    <property type="entry name" value="Invertebrate chitin-binding proteins"/>
    <property type="match status" value="1"/>
</dbReference>
<dbReference type="PROSITE" id="PS50940">
    <property type="entry name" value="CHIT_BIND_II"/>
    <property type="match status" value="1"/>
</dbReference>
<feature type="compositionally biased region" description="Polar residues" evidence="6">
    <location>
        <begin position="534"/>
        <end position="554"/>
    </location>
</feature>
<proteinExistence type="predicted"/>
<dbReference type="InterPro" id="IPR051940">
    <property type="entry name" value="Chitin_bind-dev_reg"/>
</dbReference>
<evidence type="ECO:0000256" key="3">
    <source>
        <dbReference type="ARBA" id="ARBA00022737"/>
    </source>
</evidence>
<keyword evidence="5" id="KW-0325">Glycoprotein</keyword>
<feature type="compositionally biased region" description="Low complexity" evidence="6">
    <location>
        <begin position="356"/>
        <end position="369"/>
    </location>
</feature>
<dbReference type="Proteomes" id="UP001152888">
    <property type="component" value="Unassembled WGS sequence"/>
</dbReference>
<keyword evidence="1" id="KW-0147">Chitin-binding</keyword>
<feature type="domain" description="Chitin-binding type-2" evidence="7">
    <location>
        <begin position="88"/>
        <end position="151"/>
    </location>
</feature>
<feature type="region of interest" description="Disordered" evidence="6">
    <location>
        <begin position="533"/>
        <end position="585"/>
    </location>
</feature>
<evidence type="ECO:0000256" key="2">
    <source>
        <dbReference type="ARBA" id="ARBA00022729"/>
    </source>
</evidence>
<dbReference type="InterPro" id="IPR036508">
    <property type="entry name" value="Chitin-bd_dom_sf"/>
</dbReference>
<dbReference type="PANTHER" id="PTHR23301:SF0">
    <property type="entry name" value="CHITIN-BINDING TYPE-2 DOMAIN-CONTAINING PROTEIN-RELATED"/>
    <property type="match status" value="1"/>
</dbReference>
<feature type="region of interest" description="Disordered" evidence="6">
    <location>
        <begin position="189"/>
        <end position="385"/>
    </location>
</feature>
<feature type="region of interest" description="Disordered" evidence="6">
    <location>
        <begin position="696"/>
        <end position="812"/>
    </location>
</feature>
<evidence type="ECO:0000256" key="5">
    <source>
        <dbReference type="ARBA" id="ARBA00023180"/>
    </source>
</evidence>
<keyword evidence="3" id="KW-0677">Repeat</keyword>
<reference evidence="8" key="1">
    <citation type="submission" date="2022-03" db="EMBL/GenBank/DDBJ databases">
        <authorList>
            <person name="Sayadi A."/>
        </authorList>
    </citation>
    <scope>NUCLEOTIDE SEQUENCE</scope>
</reference>
<dbReference type="Pfam" id="PF01607">
    <property type="entry name" value="CBM_14"/>
    <property type="match status" value="1"/>
</dbReference>
<dbReference type="SMART" id="SM00494">
    <property type="entry name" value="ChtBD2"/>
    <property type="match status" value="1"/>
</dbReference>
<feature type="region of interest" description="Disordered" evidence="6">
    <location>
        <begin position="450"/>
        <end position="484"/>
    </location>
</feature>
<feature type="compositionally biased region" description="Low complexity" evidence="6">
    <location>
        <begin position="316"/>
        <end position="336"/>
    </location>
</feature>
<dbReference type="InterPro" id="IPR002557">
    <property type="entry name" value="Chitin-bd_dom"/>
</dbReference>
<evidence type="ECO:0000313" key="9">
    <source>
        <dbReference type="Proteomes" id="UP001152888"/>
    </source>
</evidence>
<feature type="compositionally biased region" description="Polar residues" evidence="6">
    <location>
        <begin position="458"/>
        <end position="484"/>
    </location>
</feature>
<comment type="caution">
    <text evidence="8">The sequence shown here is derived from an EMBL/GenBank/DDBJ whole genome shotgun (WGS) entry which is preliminary data.</text>
</comment>
<evidence type="ECO:0000259" key="7">
    <source>
        <dbReference type="PROSITE" id="PS50940"/>
    </source>
</evidence>
<evidence type="ECO:0000256" key="6">
    <source>
        <dbReference type="SAM" id="MobiDB-lite"/>
    </source>
</evidence>
<organism evidence="8 9">
    <name type="scientific">Acanthoscelides obtectus</name>
    <name type="common">Bean weevil</name>
    <name type="synonym">Bruchus obtectus</name>
    <dbReference type="NCBI Taxonomy" id="200917"/>
    <lineage>
        <taxon>Eukaryota</taxon>
        <taxon>Metazoa</taxon>
        <taxon>Ecdysozoa</taxon>
        <taxon>Arthropoda</taxon>
        <taxon>Hexapoda</taxon>
        <taxon>Insecta</taxon>
        <taxon>Pterygota</taxon>
        <taxon>Neoptera</taxon>
        <taxon>Endopterygota</taxon>
        <taxon>Coleoptera</taxon>
        <taxon>Polyphaga</taxon>
        <taxon>Cucujiformia</taxon>
        <taxon>Chrysomeloidea</taxon>
        <taxon>Chrysomelidae</taxon>
        <taxon>Bruchinae</taxon>
        <taxon>Bruchini</taxon>
        <taxon>Acanthoscelides</taxon>
    </lineage>
</organism>
<feature type="compositionally biased region" description="Polar residues" evidence="6">
    <location>
        <begin position="563"/>
        <end position="585"/>
    </location>
</feature>
<dbReference type="GO" id="GO:0008061">
    <property type="term" value="F:chitin binding"/>
    <property type="evidence" value="ECO:0007669"/>
    <property type="project" value="UniProtKB-KW"/>
</dbReference>
<evidence type="ECO:0000256" key="4">
    <source>
        <dbReference type="ARBA" id="ARBA00023157"/>
    </source>
</evidence>
<keyword evidence="2" id="KW-0732">Signal</keyword>
<gene>
    <name evidence="8" type="ORF">ACAOBT_LOCUS17769</name>
</gene>
<evidence type="ECO:0000313" key="8">
    <source>
        <dbReference type="EMBL" id="CAH1987301.1"/>
    </source>
</evidence>
<feature type="compositionally biased region" description="Low complexity" evidence="6">
    <location>
        <begin position="289"/>
        <end position="301"/>
    </location>
</feature>
<feature type="compositionally biased region" description="Low complexity" evidence="6">
    <location>
        <begin position="19"/>
        <end position="29"/>
    </location>
</feature>
<dbReference type="PANTHER" id="PTHR23301">
    <property type="entry name" value="CHITIN BINDING PERITROPHIN-A"/>
    <property type="match status" value="1"/>
</dbReference>
<protein>
    <recommendedName>
        <fullName evidence="7">Chitin-binding type-2 domain-containing protein</fullName>
    </recommendedName>
</protein>
<evidence type="ECO:0000256" key="1">
    <source>
        <dbReference type="ARBA" id="ARBA00022669"/>
    </source>
</evidence>
<feature type="compositionally biased region" description="Basic and acidic residues" evidence="6">
    <location>
        <begin position="302"/>
        <end position="315"/>
    </location>
</feature>
<feature type="compositionally biased region" description="Low complexity" evidence="6">
    <location>
        <begin position="232"/>
        <end position="242"/>
    </location>
</feature>
<name>A0A9P0L1Z8_ACAOB</name>
<feature type="compositionally biased region" description="Low complexity" evidence="6">
    <location>
        <begin position="703"/>
        <end position="723"/>
    </location>
</feature>
<feature type="compositionally biased region" description="Polar residues" evidence="6">
    <location>
        <begin position="337"/>
        <end position="346"/>
    </location>
</feature>
<feature type="compositionally biased region" description="Basic and acidic residues" evidence="6">
    <location>
        <begin position="775"/>
        <end position="784"/>
    </location>
</feature>
<feature type="compositionally biased region" description="Polar residues" evidence="6">
    <location>
        <begin position="732"/>
        <end position="768"/>
    </location>
</feature>
<dbReference type="Gene3D" id="2.170.140.10">
    <property type="entry name" value="Chitin binding domain"/>
    <property type="match status" value="1"/>
</dbReference>
<dbReference type="EMBL" id="CAKOFQ010007016">
    <property type="protein sequence ID" value="CAH1987301.1"/>
    <property type="molecule type" value="Genomic_DNA"/>
</dbReference>
<keyword evidence="4" id="KW-1015">Disulfide bond</keyword>
<feature type="compositionally biased region" description="Basic and acidic residues" evidence="6">
    <location>
        <begin position="803"/>
        <end position="812"/>
    </location>
</feature>
<dbReference type="GO" id="GO:0005576">
    <property type="term" value="C:extracellular region"/>
    <property type="evidence" value="ECO:0007669"/>
    <property type="project" value="InterPro"/>
</dbReference>
<feature type="region of interest" description="Disordered" evidence="6">
    <location>
        <begin position="632"/>
        <end position="673"/>
    </location>
</feature>